<name>A0A1I3NXF1_9ACTN</name>
<proteinExistence type="predicted"/>
<keyword evidence="2" id="KW-1185">Reference proteome</keyword>
<dbReference type="AlphaFoldDB" id="A0A1I3NXF1"/>
<organism evidence="1 2">
    <name type="scientific">Nocardioides psychrotolerans</name>
    <dbReference type="NCBI Taxonomy" id="1005945"/>
    <lineage>
        <taxon>Bacteria</taxon>
        <taxon>Bacillati</taxon>
        <taxon>Actinomycetota</taxon>
        <taxon>Actinomycetes</taxon>
        <taxon>Propionibacteriales</taxon>
        <taxon>Nocardioidaceae</taxon>
        <taxon>Nocardioides</taxon>
    </lineage>
</organism>
<evidence type="ECO:0000313" key="1">
    <source>
        <dbReference type="EMBL" id="SFJ13700.1"/>
    </source>
</evidence>
<accession>A0A1I3NXF1</accession>
<dbReference type="RefSeq" id="WP_218031311.1">
    <property type="nucleotide sequence ID" value="NZ_BKAF01000024.1"/>
</dbReference>
<reference evidence="1 2" key="1">
    <citation type="submission" date="2016-10" db="EMBL/GenBank/DDBJ databases">
        <authorList>
            <person name="de Groot N.N."/>
        </authorList>
    </citation>
    <scope>NUCLEOTIDE SEQUENCE [LARGE SCALE GENOMIC DNA]</scope>
    <source>
        <strain evidence="1 2">CGMCC 1.11156</strain>
    </source>
</reference>
<dbReference type="EMBL" id="FOQG01000019">
    <property type="protein sequence ID" value="SFJ13700.1"/>
    <property type="molecule type" value="Genomic_DNA"/>
</dbReference>
<gene>
    <name evidence="1" type="ORF">SAMN05216561_11916</name>
</gene>
<evidence type="ECO:0000313" key="2">
    <source>
        <dbReference type="Proteomes" id="UP000198649"/>
    </source>
</evidence>
<sequence>MTHDPDGHEVRFYTVEHHTETTSDQVRVVNDPDQVRVVNDAVETEDARMREVVSRRAGTPTV</sequence>
<dbReference type="Proteomes" id="UP000198649">
    <property type="component" value="Unassembled WGS sequence"/>
</dbReference>
<protein>
    <submittedName>
        <fullName evidence="1">Uncharacterized protein</fullName>
    </submittedName>
</protein>